<proteinExistence type="predicted"/>
<evidence type="ECO:0000256" key="1">
    <source>
        <dbReference type="SAM" id="SignalP"/>
    </source>
</evidence>
<sequence>MRCGKLSVQSCSLLWFLSSVCLVCTAQPKLAASRAASRAAFHLIIRRPRVAGGTLTIALDSTVKFVKGLRKDIEHHTIRLQYGSNGKILTMRASSCQEREYWVAAITAAMSTSIHPRHGPASRTGNGSTIFQSFRTTKSQPTTYGASTRGDSLLRRLVGQNIPEAMELVLTVGQIVAAVY</sequence>
<protein>
    <recommendedName>
        <fullName evidence="2">PH domain-containing protein</fullName>
    </recommendedName>
</protein>
<dbReference type="EMBL" id="CANTFK010000986">
    <property type="protein sequence ID" value="CAI5738301.1"/>
    <property type="molecule type" value="Genomic_DNA"/>
</dbReference>
<keyword evidence="1" id="KW-0732">Signal</keyword>
<accession>A0AAV0UMZ3</accession>
<dbReference type="PROSITE" id="PS50003">
    <property type="entry name" value="PH_DOMAIN"/>
    <property type="match status" value="1"/>
</dbReference>
<dbReference type="EMBL" id="CAKLBC010001008">
    <property type="protein sequence ID" value="CAH0489137.1"/>
    <property type="molecule type" value="Genomic_DNA"/>
</dbReference>
<name>A0AAV0UMZ3_9STRA</name>
<gene>
    <name evidence="3" type="ORF">PFR001_LOCUS4571</name>
    <name evidence="4" type="ORF">PFR002_LOCUS8630</name>
</gene>
<dbReference type="CDD" id="cd00821">
    <property type="entry name" value="PH"/>
    <property type="match status" value="1"/>
</dbReference>
<dbReference type="Proteomes" id="UP001157938">
    <property type="component" value="Unassembled WGS sequence"/>
</dbReference>
<evidence type="ECO:0000313" key="6">
    <source>
        <dbReference type="Proteomes" id="UP001159659"/>
    </source>
</evidence>
<evidence type="ECO:0000313" key="3">
    <source>
        <dbReference type="EMBL" id="CAH0489137.1"/>
    </source>
</evidence>
<dbReference type="Proteomes" id="UP001159659">
    <property type="component" value="Unassembled WGS sequence"/>
</dbReference>
<feature type="chain" id="PRO_5044021395" description="PH domain-containing protein" evidence="1">
    <location>
        <begin position="27"/>
        <end position="180"/>
    </location>
</feature>
<feature type="signal peptide" evidence="1">
    <location>
        <begin position="1"/>
        <end position="26"/>
    </location>
</feature>
<comment type="caution">
    <text evidence="4">The sequence shown here is derived from an EMBL/GenBank/DDBJ whole genome shotgun (WGS) entry which is preliminary data.</text>
</comment>
<reference evidence="3 5" key="1">
    <citation type="submission" date="2021-11" db="EMBL/GenBank/DDBJ databases">
        <authorList>
            <person name="Islam A."/>
            <person name="Islam S."/>
            <person name="Flora M.S."/>
            <person name="Rahman M."/>
            <person name="Ziaur R.M."/>
            <person name="Epstein J.H."/>
            <person name="Hassan M."/>
            <person name="Klassen M."/>
            <person name="Woodard K."/>
            <person name="Webb A."/>
            <person name="Webby R.J."/>
            <person name="El Zowalaty M.E."/>
        </authorList>
    </citation>
    <scope>NUCLEOTIDE SEQUENCE [LARGE SCALE GENOMIC DNA]</scope>
    <source>
        <strain evidence="3">Pf1</strain>
    </source>
</reference>
<evidence type="ECO:0000313" key="4">
    <source>
        <dbReference type="EMBL" id="CAI5738301.1"/>
    </source>
</evidence>
<organism evidence="4 6">
    <name type="scientific">Peronospora farinosa</name>
    <dbReference type="NCBI Taxonomy" id="134698"/>
    <lineage>
        <taxon>Eukaryota</taxon>
        <taxon>Sar</taxon>
        <taxon>Stramenopiles</taxon>
        <taxon>Oomycota</taxon>
        <taxon>Peronosporomycetes</taxon>
        <taxon>Peronosporales</taxon>
        <taxon>Peronosporaceae</taxon>
        <taxon>Peronospora</taxon>
    </lineage>
</organism>
<dbReference type="InterPro" id="IPR001849">
    <property type="entry name" value="PH_domain"/>
</dbReference>
<evidence type="ECO:0000259" key="2">
    <source>
        <dbReference type="PROSITE" id="PS50003"/>
    </source>
</evidence>
<keyword evidence="5" id="KW-1185">Reference proteome</keyword>
<dbReference type="SUPFAM" id="SSF50729">
    <property type="entry name" value="PH domain-like"/>
    <property type="match status" value="1"/>
</dbReference>
<dbReference type="AlphaFoldDB" id="A0AAV0UMZ3"/>
<reference evidence="4" key="2">
    <citation type="submission" date="2022-12" db="EMBL/GenBank/DDBJ databases">
        <authorList>
            <person name="Webb A."/>
        </authorList>
    </citation>
    <scope>NUCLEOTIDE SEQUENCE</scope>
    <source>
        <strain evidence="4">Pf2</strain>
    </source>
</reference>
<feature type="domain" description="PH" evidence="2">
    <location>
        <begin position="1"/>
        <end position="111"/>
    </location>
</feature>
<evidence type="ECO:0000313" key="5">
    <source>
        <dbReference type="Proteomes" id="UP001157938"/>
    </source>
</evidence>